<dbReference type="EMBL" id="UGOD01000001">
    <property type="protein sequence ID" value="STX51331.1"/>
    <property type="molecule type" value="Genomic_DNA"/>
</dbReference>
<evidence type="ECO:0000313" key="7">
    <source>
        <dbReference type="Proteomes" id="UP000254794"/>
    </source>
</evidence>
<evidence type="ECO:0000256" key="4">
    <source>
        <dbReference type="ARBA" id="ARBA00022517"/>
    </source>
</evidence>
<dbReference type="PANTHER" id="PTHR38099:SF1">
    <property type="entry name" value="LARGE RIBOSOMAL RNA SUBUNIT ACCUMULATION PROTEIN YCED"/>
    <property type="match status" value="1"/>
</dbReference>
<protein>
    <recommendedName>
        <fullName evidence="3">Large ribosomal RNA subunit accumulation protein YceD</fullName>
    </recommendedName>
    <alternativeName>
        <fullName evidence="5">23S rRNA accumulation protein YceD</fullName>
    </alternativeName>
</protein>
<evidence type="ECO:0000256" key="2">
    <source>
        <dbReference type="ARBA" id="ARBA00010740"/>
    </source>
</evidence>
<dbReference type="RefSeq" id="WP_115330974.1">
    <property type="nucleotide sequence ID" value="NZ_CAAAHP010000001.1"/>
</dbReference>
<dbReference type="InterPro" id="IPR003772">
    <property type="entry name" value="YceD"/>
</dbReference>
<evidence type="ECO:0000313" key="6">
    <source>
        <dbReference type="EMBL" id="STX51331.1"/>
    </source>
</evidence>
<sequence>MLIDLKTQAKQLENQTVEVYVTKRLPNRIPTPCSLKCIYEVKPIDNYFLLSMQVSGTIEIECQRCLNMFLYDYKNITTLAICNSEASAEKLMEKYECIVANNFFIDLVELVTDELHLYSPEYHLNIDDCDAEVSKFIRFSSISDDKE</sequence>
<organism evidence="6 7">
    <name type="scientific">Legionella busanensis</name>
    <dbReference type="NCBI Taxonomy" id="190655"/>
    <lineage>
        <taxon>Bacteria</taxon>
        <taxon>Pseudomonadati</taxon>
        <taxon>Pseudomonadota</taxon>
        <taxon>Gammaproteobacteria</taxon>
        <taxon>Legionellales</taxon>
        <taxon>Legionellaceae</taxon>
        <taxon>Legionella</taxon>
    </lineage>
</organism>
<dbReference type="PANTHER" id="PTHR38099">
    <property type="entry name" value="LARGE RIBOSOMAL RNA SUBUNIT ACCUMULATION PROTEIN YCED"/>
    <property type="match status" value="1"/>
</dbReference>
<evidence type="ECO:0000256" key="5">
    <source>
        <dbReference type="ARBA" id="ARBA00031841"/>
    </source>
</evidence>
<reference evidence="6 7" key="1">
    <citation type="submission" date="2018-06" db="EMBL/GenBank/DDBJ databases">
        <authorList>
            <consortium name="Pathogen Informatics"/>
            <person name="Doyle S."/>
        </authorList>
    </citation>
    <scope>NUCLEOTIDE SEQUENCE [LARGE SCALE GENOMIC DNA]</scope>
    <source>
        <strain evidence="6 7">NCTC13316</strain>
    </source>
</reference>
<keyword evidence="4" id="KW-0690">Ribosome biogenesis</keyword>
<name>A0A378JKS4_9GAMM</name>
<keyword evidence="7" id="KW-1185">Reference proteome</keyword>
<gene>
    <name evidence="6" type="ORF">NCTC13316_01426</name>
</gene>
<dbReference type="OrthoDB" id="9786771at2"/>
<dbReference type="Pfam" id="PF02620">
    <property type="entry name" value="YceD"/>
    <property type="match status" value="1"/>
</dbReference>
<dbReference type="InterPro" id="IPR039255">
    <property type="entry name" value="YceD_bac"/>
</dbReference>
<comment type="function">
    <text evidence="1">Plays a role in synthesis, processing and/or stability of 23S rRNA.</text>
</comment>
<comment type="similarity">
    <text evidence="2">Belongs to the DUF177 domain family.</text>
</comment>
<dbReference type="GO" id="GO:0005829">
    <property type="term" value="C:cytosol"/>
    <property type="evidence" value="ECO:0007669"/>
    <property type="project" value="TreeGrafter"/>
</dbReference>
<dbReference type="GO" id="GO:0042254">
    <property type="term" value="P:ribosome biogenesis"/>
    <property type="evidence" value="ECO:0007669"/>
    <property type="project" value="UniProtKB-KW"/>
</dbReference>
<accession>A0A378JKS4</accession>
<proteinExistence type="inferred from homology"/>
<dbReference type="AlphaFoldDB" id="A0A378JKS4"/>
<dbReference type="Proteomes" id="UP000254794">
    <property type="component" value="Unassembled WGS sequence"/>
</dbReference>
<evidence type="ECO:0000256" key="1">
    <source>
        <dbReference type="ARBA" id="ARBA00002868"/>
    </source>
</evidence>
<evidence type="ECO:0000256" key="3">
    <source>
        <dbReference type="ARBA" id="ARBA00015716"/>
    </source>
</evidence>